<dbReference type="PANTHER" id="PTHR21104:SF2">
    <property type="entry name" value="FIBRONECTIN TYPE-III DOMAIN-CONTAINING PROTEIN"/>
    <property type="match status" value="1"/>
</dbReference>
<organism evidence="1 2">
    <name type="scientific">Glossina palpalis gambiensis</name>
    <dbReference type="NCBI Taxonomy" id="67801"/>
    <lineage>
        <taxon>Eukaryota</taxon>
        <taxon>Metazoa</taxon>
        <taxon>Ecdysozoa</taxon>
        <taxon>Arthropoda</taxon>
        <taxon>Hexapoda</taxon>
        <taxon>Insecta</taxon>
        <taxon>Pterygota</taxon>
        <taxon>Neoptera</taxon>
        <taxon>Endopterygota</taxon>
        <taxon>Diptera</taxon>
        <taxon>Brachycera</taxon>
        <taxon>Muscomorpha</taxon>
        <taxon>Hippoboscoidea</taxon>
        <taxon>Glossinidae</taxon>
        <taxon>Glossina</taxon>
    </lineage>
</organism>
<sequence>MCAQGGNNDSNNTHIWNAVRQYLNASSRDSYVLNSETSQAYSSIHLHGSCFPAISAQKIELFTDSVGPIMLQCDGNSSVTKRKIISLISTIKLKLRKKETPDTFLTKYKRFTHSFVNLSVGTIPATPENITITFLTPTTVRVAWQTMIDLNVHPVEKYIVTYKPTDDSFIFNLSQILSLYYLKFNLCVPNDYFPVCGLVYLVWWFGLLKFSLI</sequence>
<dbReference type="EMBL" id="JXJN01013835">
    <property type="status" value="NOT_ANNOTATED_CDS"/>
    <property type="molecule type" value="Genomic_DNA"/>
</dbReference>
<dbReference type="Proteomes" id="UP000092460">
    <property type="component" value="Unassembled WGS sequence"/>
</dbReference>
<protein>
    <recommendedName>
        <fullName evidence="3">Fibronectin type-III domain-containing protein</fullName>
    </recommendedName>
</protein>
<dbReference type="CDD" id="cd00063">
    <property type="entry name" value="FN3"/>
    <property type="match status" value="1"/>
</dbReference>
<dbReference type="PANTHER" id="PTHR21104">
    <property type="entry name" value="FIBRONECTIN TYPE III DOMAIN-CONTAINING PROTEIN"/>
    <property type="match status" value="1"/>
</dbReference>
<reference evidence="1" key="2">
    <citation type="submission" date="2020-05" db="UniProtKB">
        <authorList>
            <consortium name="EnsemblMetazoa"/>
        </authorList>
    </citation>
    <scope>IDENTIFICATION</scope>
    <source>
        <strain evidence="1">IAEA</strain>
    </source>
</reference>
<dbReference type="VEuPathDB" id="VectorBase:GPPI029195"/>
<dbReference type="InterPro" id="IPR036116">
    <property type="entry name" value="FN3_sf"/>
</dbReference>
<dbReference type="EMBL" id="JXJN01013836">
    <property type="status" value="NOT_ANNOTATED_CDS"/>
    <property type="molecule type" value="Genomic_DNA"/>
</dbReference>
<accession>A0A1B0BGF3</accession>
<evidence type="ECO:0000313" key="2">
    <source>
        <dbReference type="Proteomes" id="UP000092460"/>
    </source>
</evidence>
<evidence type="ECO:0008006" key="3">
    <source>
        <dbReference type="Google" id="ProtNLM"/>
    </source>
</evidence>
<dbReference type="EnsemblMetazoa" id="GPPI029195-RA">
    <property type="protein sequence ID" value="GPPI029195-PA"/>
    <property type="gene ID" value="GPPI029195"/>
</dbReference>
<dbReference type="SUPFAM" id="SSF49265">
    <property type="entry name" value="Fibronectin type III"/>
    <property type="match status" value="1"/>
</dbReference>
<evidence type="ECO:0000313" key="1">
    <source>
        <dbReference type="EnsemblMetazoa" id="GPPI029195-PA"/>
    </source>
</evidence>
<dbReference type="Gene3D" id="2.60.40.10">
    <property type="entry name" value="Immunoglobulins"/>
    <property type="match status" value="1"/>
</dbReference>
<dbReference type="InterPro" id="IPR013783">
    <property type="entry name" value="Ig-like_fold"/>
</dbReference>
<reference evidence="2" key="1">
    <citation type="submission" date="2015-01" db="EMBL/GenBank/DDBJ databases">
        <authorList>
            <person name="Aksoy S."/>
            <person name="Warren W."/>
            <person name="Wilson R.K."/>
        </authorList>
    </citation>
    <scope>NUCLEOTIDE SEQUENCE [LARGE SCALE GENOMIC DNA]</scope>
    <source>
        <strain evidence="2">IAEA</strain>
    </source>
</reference>
<dbReference type="InterPro" id="IPR003961">
    <property type="entry name" value="FN3_dom"/>
</dbReference>
<keyword evidence="2" id="KW-1185">Reference proteome</keyword>
<dbReference type="AlphaFoldDB" id="A0A1B0BGF3"/>
<proteinExistence type="predicted"/>
<name>A0A1B0BGF3_9MUSC</name>